<dbReference type="Gene3D" id="2.40.128.20">
    <property type="match status" value="1"/>
</dbReference>
<organism evidence="1 2">
    <name type="scientific">Oesophagostomum dentatum</name>
    <name type="common">Nodular worm</name>
    <dbReference type="NCBI Taxonomy" id="61180"/>
    <lineage>
        <taxon>Eukaryota</taxon>
        <taxon>Metazoa</taxon>
        <taxon>Ecdysozoa</taxon>
        <taxon>Nematoda</taxon>
        <taxon>Chromadorea</taxon>
        <taxon>Rhabditida</taxon>
        <taxon>Rhabditina</taxon>
        <taxon>Rhabditomorpha</taxon>
        <taxon>Strongyloidea</taxon>
        <taxon>Strongylidae</taxon>
        <taxon>Oesophagostomum</taxon>
    </lineage>
</organism>
<evidence type="ECO:0000313" key="2">
    <source>
        <dbReference type="Proteomes" id="UP000053660"/>
    </source>
</evidence>
<keyword evidence="2" id="KW-1185">Reference proteome</keyword>
<dbReference type="EMBL" id="KN549524">
    <property type="protein sequence ID" value="KHJ97080.1"/>
    <property type="molecule type" value="Genomic_DNA"/>
</dbReference>
<evidence type="ECO:0000313" key="1">
    <source>
        <dbReference type="EMBL" id="KHJ97080.1"/>
    </source>
</evidence>
<dbReference type="OrthoDB" id="412780at2759"/>
<dbReference type="SUPFAM" id="SSF50814">
    <property type="entry name" value="Lipocalins"/>
    <property type="match status" value="1"/>
</dbReference>
<reference evidence="1 2" key="1">
    <citation type="submission" date="2014-03" db="EMBL/GenBank/DDBJ databases">
        <title>Draft genome of the hookworm Oesophagostomum dentatum.</title>
        <authorList>
            <person name="Mitreva M."/>
        </authorList>
    </citation>
    <scope>NUCLEOTIDE SEQUENCE [LARGE SCALE GENOMIC DNA]</scope>
    <source>
        <strain evidence="1 2">OD-Hann</strain>
    </source>
</reference>
<proteinExistence type="predicted"/>
<name>A0A0B1TNW9_OESDE</name>
<sequence length="177" mass="19859">MCFAPSIRTFFRYNTGNAARDLEYRFKLGETFTDTGFDGKQHKITITMDGDLLKEVHFNLERDVGGEDVFYYSVQNGSLFSVSCSSCTVLLPRLISARARAATSVVAAFSFSQRFCFLVAESLLFAPWLQRRIFCSEVGALSIRPPATRQKHASVLCFSFCSSRNARTLDPTESLCE</sequence>
<dbReference type="AlphaFoldDB" id="A0A0B1TNW9"/>
<accession>A0A0B1TNW9</accession>
<protein>
    <submittedName>
        <fullName evidence="1">Uncharacterized protein</fullName>
    </submittedName>
</protein>
<dbReference type="Proteomes" id="UP000053660">
    <property type="component" value="Unassembled WGS sequence"/>
</dbReference>
<dbReference type="InterPro" id="IPR012674">
    <property type="entry name" value="Calycin"/>
</dbReference>
<gene>
    <name evidence="1" type="ORF">OESDEN_02942</name>
</gene>